<proteinExistence type="predicted"/>
<dbReference type="Proteomes" id="UP000321717">
    <property type="component" value="Unassembled WGS sequence"/>
</dbReference>
<comment type="caution">
    <text evidence="1">The sequence shown here is derived from an EMBL/GenBank/DDBJ whole genome shotgun (WGS) entry which is preliminary data.</text>
</comment>
<evidence type="ECO:0000313" key="2">
    <source>
        <dbReference type="Proteomes" id="UP000321717"/>
    </source>
</evidence>
<sequence length="64" mass="6796">MVEAGDKVRSCVDERAVEVEDDGGGFQVPGSFAETWSRDLLSAVGEMLQKGNLYAGIGKGLSFD</sequence>
<gene>
    <name evidence="1" type="ORF">RNA01_00550</name>
</gene>
<organism evidence="1 2">
    <name type="scientific">Ciceribacter naphthalenivorans</name>
    <dbReference type="NCBI Taxonomy" id="1118451"/>
    <lineage>
        <taxon>Bacteria</taxon>
        <taxon>Pseudomonadati</taxon>
        <taxon>Pseudomonadota</taxon>
        <taxon>Alphaproteobacteria</taxon>
        <taxon>Hyphomicrobiales</taxon>
        <taxon>Rhizobiaceae</taxon>
        <taxon>Ciceribacter</taxon>
    </lineage>
</organism>
<dbReference type="AlphaFoldDB" id="A0A512HCE7"/>
<name>A0A512HCE7_9HYPH</name>
<protein>
    <submittedName>
        <fullName evidence="1">Uncharacterized protein</fullName>
    </submittedName>
</protein>
<evidence type="ECO:0000313" key="1">
    <source>
        <dbReference type="EMBL" id="GEO83123.1"/>
    </source>
</evidence>
<accession>A0A512HCE7</accession>
<keyword evidence="2" id="KW-1185">Reference proteome</keyword>
<dbReference type="EMBL" id="BJZP01000001">
    <property type="protein sequence ID" value="GEO83123.1"/>
    <property type="molecule type" value="Genomic_DNA"/>
</dbReference>
<reference evidence="1 2" key="1">
    <citation type="submission" date="2019-07" db="EMBL/GenBank/DDBJ databases">
        <title>Whole genome shotgun sequence of Rhizobium naphthalenivorans NBRC 107585.</title>
        <authorList>
            <person name="Hosoyama A."/>
            <person name="Uohara A."/>
            <person name="Ohji S."/>
            <person name="Ichikawa N."/>
        </authorList>
    </citation>
    <scope>NUCLEOTIDE SEQUENCE [LARGE SCALE GENOMIC DNA]</scope>
    <source>
        <strain evidence="1 2">NBRC 107585</strain>
    </source>
</reference>